<dbReference type="AlphaFoldDB" id="A0A7S3D5S3"/>
<keyword evidence="1" id="KW-0472">Membrane</keyword>
<evidence type="ECO:0000256" key="1">
    <source>
        <dbReference type="SAM" id="Phobius"/>
    </source>
</evidence>
<evidence type="ECO:0000313" key="2">
    <source>
        <dbReference type="EMBL" id="CAE0247460.1"/>
    </source>
</evidence>
<feature type="transmembrane region" description="Helical" evidence="1">
    <location>
        <begin position="209"/>
        <end position="233"/>
    </location>
</feature>
<gene>
    <name evidence="2" type="ORF">PBIL07802_LOCUS9651</name>
</gene>
<protein>
    <submittedName>
        <fullName evidence="2">Uncharacterized protein</fullName>
    </submittedName>
</protein>
<sequence length="329" mass="35312">MSSSTKVNTASPVQRFRAQCLFGWFFVLLLGFLFVFIIALGVMMPEHEFYYFNVTYYTADVTNIAVDPTSCCEIKDCDCVEAGSGASTCQDYLDNLIQGYCGDGYFCCNRGNKGICHRDVSNRRCYSYCGTCFVVTGNATLTLANTTLSAPPKDVFWEEKCSIDDTSCRDEAVAEFTARNNSYGYVRSSEFEDFFIGELPPYQGCTYCFILAGVFGPLSILSLIIIIVSGITLSKKVALPPATFTQQIIARHRGNGGEMLPMGGASPASVVTASAVAVPVSNATGMSQGQPSSENGGHPIVVGHVAPQGSNGGPVYAYQGQQVQHGTGL</sequence>
<name>A0A7S3D5S3_9EUKA</name>
<organism evidence="2">
    <name type="scientific">Palpitomonas bilix</name>
    <dbReference type="NCBI Taxonomy" id="652834"/>
    <lineage>
        <taxon>Eukaryota</taxon>
        <taxon>Eukaryota incertae sedis</taxon>
    </lineage>
</organism>
<accession>A0A7S3D5S3</accession>
<dbReference type="EMBL" id="HBIB01014945">
    <property type="protein sequence ID" value="CAE0247460.1"/>
    <property type="molecule type" value="Transcribed_RNA"/>
</dbReference>
<keyword evidence="1" id="KW-1133">Transmembrane helix</keyword>
<feature type="transmembrane region" description="Helical" evidence="1">
    <location>
        <begin position="21"/>
        <end position="44"/>
    </location>
</feature>
<proteinExistence type="predicted"/>
<keyword evidence="1" id="KW-0812">Transmembrane</keyword>
<reference evidence="2" key="1">
    <citation type="submission" date="2021-01" db="EMBL/GenBank/DDBJ databases">
        <authorList>
            <person name="Corre E."/>
            <person name="Pelletier E."/>
            <person name="Niang G."/>
            <person name="Scheremetjew M."/>
            <person name="Finn R."/>
            <person name="Kale V."/>
            <person name="Holt S."/>
            <person name="Cochrane G."/>
            <person name="Meng A."/>
            <person name="Brown T."/>
            <person name="Cohen L."/>
        </authorList>
    </citation>
    <scope>NUCLEOTIDE SEQUENCE</scope>
    <source>
        <strain evidence="2">NIES-2562</strain>
    </source>
</reference>